<gene>
    <name evidence="2" type="ORF">GGR17_003115</name>
</gene>
<reference evidence="2" key="1">
    <citation type="submission" date="2020-08" db="EMBL/GenBank/DDBJ databases">
        <title>Genomic Encyclopedia of Type Strains, Phase IV (KMG-IV): sequencing the most valuable type-strain genomes for metagenomic binning, comparative biology and taxonomic classification.</title>
        <authorList>
            <person name="Goeker M."/>
        </authorList>
    </citation>
    <scope>NUCLEOTIDE SEQUENCE [LARGE SCALE GENOMIC DNA]</scope>
    <source>
        <strain evidence="2">DSM 105040</strain>
    </source>
</reference>
<accession>A0A840CKM2</accession>
<dbReference type="RefSeq" id="WP_054539502.1">
    <property type="nucleotide sequence ID" value="NZ_JACIEQ010000005.1"/>
</dbReference>
<sequence>MDWLIWLGAAVSLLGLAGLVRCIVLALRARRAGLPEEELRARLQKVVALNMGALLVSALGLMMVILGITLG</sequence>
<feature type="transmembrane region" description="Helical" evidence="1">
    <location>
        <begin position="6"/>
        <end position="27"/>
    </location>
</feature>
<comment type="caution">
    <text evidence="2">The sequence shown here is derived from an EMBL/GenBank/DDBJ whole genome shotgun (WGS) entry which is preliminary data.</text>
</comment>
<keyword evidence="3" id="KW-1185">Reference proteome</keyword>
<evidence type="ECO:0000313" key="3">
    <source>
        <dbReference type="Proteomes" id="UP000585681"/>
    </source>
</evidence>
<keyword evidence="1" id="KW-0472">Membrane</keyword>
<keyword evidence="1" id="KW-1133">Transmembrane helix</keyword>
<keyword evidence="1" id="KW-0812">Transmembrane</keyword>
<organism evidence="2 3">
    <name type="scientific">Actibacterium naphthalenivorans</name>
    <dbReference type="NCBI Taxonomy" id="1614693"/>
    <lineage>
        <taxon>Bacteria</taxon>
        <taxon>Pseudomonadati</taxon>
        <taxon>Pseudomonadota</taxon>
        <taxon>Alphaproteobacteria</taxon>
        <taxon>Rhodobacterales</taxon>
        <taxon>Roseobacteraceae</taxon>
        <taxon>Actibacterium</taxon>
    </lineage>
</organism>
<feature type="transmembrane region" description="Helical" evidence="1">
    <location>
        <begin position="47"/>
        <end position="70"/>
    </location>
</feature>
<dbReference type="Proteomes" id="UP000585681">
    <property type="component" value="Unassembled WGS sequence"/>
</dbReference>
<proteinExistence type="predicted"/>
<name>A0A840CKM2_9RHOB</name>
<dbReference type="EMBL" id="JACIEQ010000005">
    <property type="protein sequence ID" value="MBB4023286.1"/>
    <property type="molecule type" value="Genomic_DNA"/>
</dbReference>
<evidence type="ECO:0000313" key="2">
    <source>
        <dbReference type="EMBL" id="MBB4023286.1"/>
    </source>
</evidence>
<evidence type="ECO:0000256" key="1">
    <source>
        <dbReference type="SAM" id="Phobius"/>
    </source>
</evidence>
<protein>
    <submittedName>
        <fullName evidence="2">Uncharacterized protein</fullName>
    </submittedName>
</protein>
<dbReference type="AlphaFoldDB" id="A0A840CKM2"/>